<evidence type="ECO:0000313" key="10">
    <source>
        <dbReference type="EMBL" id="ASV64319.1"/>
    </source>
</evidence>
<evidence type="ECO:0000313" key="8">
    <source>
        <dbReference type="EMBL" id="ASV64301.1"/>
    </source>
</evidence>
<name>A0A384V9G1_TGEV</name>
<dbReference type="InterPro" id="IPR003449">
    <property type="entry name" value="Corona_7"/>
</dbReference>
<evidence type="ECO:0000256" key="6">
    <source>
        <dbReference type="ARBA" id="ARBA00022989"/>
    </source>
</evidence>
<evidence type="ECO:0000256" key="5">
    <source>
        <dbReference type="ARBA" id="ARBA00022870"/>
    </source>
</evidence>
<comment type="similarity">
    <text evidence="2">Belongs to the coronaviruses ns7/ns7a protein family.</text>
</comment>
<proteinExistence type="inferred from homology"/>
<keyword evidence="7" id="KW-0472">Membrane</keyword>
<keyword evidence="6" id="KW-1133">Transmembrane helix</keyword>
<accession>A0A384V9G1</accession>
<organism evidence="10">
    <name type="scientific">Transmissible gastroenteritis virus</name>
    <name type="common">TGEV</name>
    <dbReference type="NCBI Taxonomy" id="11149"/>
    <lineage>
        <taxon>Viruses</taxon>
        <taxon>Riboviria</taxon>
        <taxon>Orthornavirae</taxon>
        <taxon>Pisuviricota</taxon>
        <taxon>Pisoniviricetes</taxon>
        <taxon>Nidovirales</taxon>
        <taxon>Cornidovirineae</taxon>
        <taxon>Coronaviridae</taxon>
        <taxon>Orthocoronavirinae</taxon>
        <taxon>Alphacoronavirus</taxon>
        <taxon>Tegacovirus</taxon>
        <taxon>Alphacoronavirus suis</taxon>
        <taxon>Alphacoronavirus 1</taxon>
    </lineage>
</organism>
<dbReference type="EMBL" id="KX900397">
    <property type="protein sequence ID" value="ASV64319.1"/>
    <property type="molecule type" value="Genomic_RNA"/>
</dbReference>
<dbReference type="EMBL" id="KX900395">
    <property type="protein sequence ID" value="ASV64301.1"/>
    <property type="molecule type" value="Genomic_RNA"/>
</dbReference>
<dbReference type="Pfam" id="PF02398">
    <property type="entry name" value="Corona_7"/>
    <property type="match status" value="1"/>
</dbReference>
<keyword evidence="4" id="KW-0732">Signal</keyword>
<keyword evidence="5" id="KW-1043">Host membrane</keyword>
<reference evidence="10" key="1">
    <citation type="submission" date="2016-09" db="EMBL/GenBank/DDBJ databases">
        <title>Genomic and Epidemiological characteristics of Transmissible Gastroenteritis Virus (TGEV) reveal the existence of novel TGEV in United States.</title>
        <authorList>
            <person name="Marthaler D."/>
            <person name="Chen F."/>
            <person name="Knutson T."/>
        </authorList>
    </citation>
    <scope>NUCLEOTIDE SEQUENCE</scope>
    <source>
        <strain evidence="9">TGEV/USA/Illinois139/2006</strain>
        <strain evidence="8">TGEV/USA/Minnesota138/2006</strain>
        <strain evidence="10">TGEV/USA/NorthCarolina140/2007</strain>
    </source>
</reference>
<evidence type="ECO:0000313" key="9">
    <source>
        <dbReference type="EMBL" id="ASV64310.1"/>
    </source>
</evidence>
<dbReference type="EMBL" id="KX900396">
    <property type="protein sequence ID" value="ASV64310.1"/>
    <property type="molecule type" value="Genomic_RNA"/>
</dbReference>
<dbReference type="GO" id="GO:0033644">
    <property type="term" value="C:host cell membrane"/>
    <property type="evidence" value="ECO:0007669"/>
    <property type="project" value="UniProtKB-SubCell"/>
</dbReference>
<evidence type="ECO:0000256" key="2">
    <source>
        <dbReference type="ARBA" id="ARBA00006384"/>
    </source>
</evidence>
<keyword evidence="3" id="KW-0812">Transmembrane</keyword>
<gene>
    <name evidence="10" type="primary">NSP7</name>
</gene>
<protein>
    <submittedName>
        <fullName evidence="10">Non-structural protein 7</fullName>
    </submittedName>
</protein>
<sequence length="78" mass="9157">MLVLLHAVFITVLILLLIGRLQLLERLLLNHSFNLKTVDDFNILYRSLAETRLLKVVLRLIFLVLLGFCCYRFLVILM</sequence>
<evidence type="ECO:0000256" key="1">
    <source>
        <dbReference type="ARBA" id="ARBA00004379"/>
    </source>
</evidence>
<evidence type="ECO:0000256" key="4">
    <source>
        <dbReference type="ARBA" id="ARBA00022729"/>
    </source>
</evidence>
<comment type="subcellular location">
    <subcellularLocation>
        <location evidence="1">Host membrane</location>
        <topology evidence="1">Single-pass membrane protein</topology>
    </subcellularLocation>
</comment>
<evidence type="ECO:0000256" key="3">
    <source>
        <dbReference type="ARBA" id="ARBA00022692"/>
    </source>
</evidence>
<evidence type="ECO:0000256" key="7">
    <source>
        <dbReference type="ARBA" id="ARBA00023136"/>
    </source>
</evidence>